<dbReference type="GO" id="GO:0009358">
    <property type="term" value="C:polyphosphate kinase complex"/>
    <property type="evidence" value="ECO:0007669"/>
    <property type="project" value="InterPro"/>
</dbReference>
<evidence type="ECO:0000256" key="8">
    <source>
        <dbReference type="HAMAP-Rule" id="MF_00347"/>
    </source>
</evidence>
<dbReference type="PIRSF" id="PIRSF015589">
    <property type="entry name" value="PP_kinase"/>
    <property type="match status" value="1"/>
</dbReference>
<dbReference type="PANTHER" id="PTHR30218">
    <property type="entry name" value="POLYPHOSPHATE KINASE"/>
    <property type="match status" value="1"/>
</dbReference>
<dbReference type="PANTHER" id="PTHR30218:SF0">
    <property type="entry name" value="POLYPHOSPHATE KINASE"/>
    <property type="match status" value="1"/>
</dbReference>
<feature type="binding site" evidence="8">
    <location>
        <position position="402"/>
    </location>
    <ligand>
        <name>Mg(2+)</name>
        <dbReference type="ChEBI" id="CHEBI:18420"/>
    </ligand>
</feature>
<keyword evidence="15" id="KW-1185">Reference proteome</keyword>
<dbReference type="Pfam" id="PF17941">
    <property type="entry name" value="PP_kinase_C_1"/>
    <property type="match status" value="1"/>
</dbReference>
<feature type="domain" description="Polyphosphate kinase C-terminal" evidence="12">
    <location>
        <begin position="502"/>
        <end position="671"/>
    </location>
</feature>
<dbReference type="InterPro" id="IPR041108">
    <property type="entry name" value="PP_kinase_C_1"/>
</dbReference>
<evidence type="ECO:0000313" key="15">
    <source>
        <dbReference type="Proteomes" id="UP000657006"/>
    </source>
</evidence>
<dbReference type="Gene3D" id="3.30.870.10">
    <property type="entry name" value="Endonuclease Chain A"/>
    <property type="match status" value="2"/>
</dbReference>
<keyword evidence="6 8" id="KW-0067">ATP-binding</keyword>
<organism evidence="14 15">
    <name type="scientific">Bianquea renquensis</name>
    <dbReference type="NCBI Taxonomy" id="2763661"/>
    <lineage>
        <taxon>Bacteria</taxon>
        <taxon>Bacillati</taxon>
        <taxon>Bacillota</taxon>
        <taxon>Clostridia</taxon>
        <taxon>Eubacteriales</taxon>
        <taxon>Bianqueaceae</taxon>
        <taxon>Bianquea</taxon>
    </lineage>
</organism>
<evidence type="ECO:0000256" key="6">
    <source>
        <dbReference type="ARBA" id="ARBA00022840"/>
    </source>
</evidence>
<dbReference type="HAMAP" id="MF_00347">
    <property type="entry name" value="Polyphosphate_kinase"/>
    <property type="match status" value="1"/>
</dbReference>
<dbReference type="InterPro" id="IPR024953">
    <property type="entry name" value="PP_kinase_middle"/>
</dbReference>
<dbReference type="EMBL" id="JACRSQ010000026">
    <property type="protein sequence ID" value="MBC8544626.1"/>
    <property type="molecule type" value="Genomic_DNA"/>
</dbReference>
<keyword evidence="2 8" id="KW-0808">Transferase</keyword>
<evidence type="ECO:0000259" key="10">
    <source>
        <dbReference type="Pfam" id="PF02503"/>
    </source>
</evidence>
<dbReference type="AlphaFoldDB" id="A0A926I303"/>
<protein>
    <recommendedName>
        <fullName evidence="8 9">Polyphosphate kinase</fullName>
        <ecNumber evidence="8 9">2.7.4.1</ecNumber>
    </recommendedName>
    <alternativeName>
        <fullName evidence="8">ATP-polyphosphate phosphotransferase</fullName>
    </alternativeName>
    <alternativeName>
        <fullName evidence="8">Polyphosphoric acid kinase</fullName>
    </alternativeName>
</protein>
<comment type="caution">
    <text evidence="14">The sequence shown here is derived from an EMBL/GenBank/DDBJ whole genome shotgun (WGS) entry which is preliminary data.</text>
</comment>
<dbReference type="GO" id="GO:0005524">
    <property type="term" value="F:ATP binding"/>
    <property type="evidence" value="ECO:0007669"/>
    <property type="project" value="UniProtKB-KW"/>
</dbReference>
<evidence type="ECO:0000259" key="11">
    <source>
        <dbReference type="Pfam" id="PF13089"/>
    </source>
</evidence>
<evidence type="ECO:0000256" key="2">
    <source>
        <dbReference type="ARBA" id="ARBA00022679"/>
    </source>
</evidence>
<evidence type="ECO:0000256" key="3">
    <source>
        <dbReference type="ARBA" id="ARBA00022723"/>
    </source>
</evidence>
<feature type="domain" description="Polyphosphate kinase N-terminal" evidence="11">
    <location>
        <begin position="12"/>
        <end position="117"/>
    </location>
</feature>
<accession>A0A926I303</accession>
<sequence length="698" mass="79307">MEGNVFYKPEYFISRELSWLEFNQRVLEEAKDTKNPLLERAKFLAIVTSNLDEFFMVRVGSLKDQVEAGYTKEDAAGLSPKQQLKRISQRAHLMAEEQYNTYSRSILPQLKKEGILILPKRQLKKEDLQYLEGYYKTNIYPVLTPMAVDPGRPFPLILNRSLNIAVFLERTKEEQIFATVQVPSVLPRLISLPTRDAFVLLEDVITIFLDTLFPKQTVTASACYRITRNADLTIQEEEAQDLLEEIEKSLKRRRWGQAVRLEIASDAPAEIVSYLQDALEIAERDVYSIPGPLDLGFISKLAKLEKFSHLQYAPLRPCTPRDLLGEDDIFAAIAKKDILLHHPYESFAPVVQFVEQAACDENVLAIKQTLYRVSGQSPIIRALAKAAENGKQVTVLVEVKARFDEENNIHWAKRLEQAGCHVIYGLVGLKTHCKITLVVRSEEDGIKRYVHMGTGNYNDVTARLYTDMGFFTCKEAYGADASALFNSLSGYGDPPEFFKVATAPLGLRKRFLALIHREKEHALKGQDAFIVAKMNSLLDAEIIAALYDASCAGVRIELIVRGICCLKPGIPGVSDNIRVRSIVGWLLEHSRIYYFSNGGHEEIYLSSADWMPRNLDRRVELLFPVEGAVHMARLKKILEVLLTDTQKARIMNQEGGYEKVDRRGKPALNAQEYFYALAVEEERKYHVENKPPVFQPMK</sequence>
<evidence type="ECO:0000256" key="5">
    <source>
        <dbReference type="ARBA" id="ARBA00022777"/>
    </source>
</evidence>
<dbReference type="Gene3D" id="3.30.1840.10">
    <property type="entry name" value="Polyphosphate kinase middle domain"/>
    <property type="match status" value="1"/>
</dbReference>
<evidence type="ECO:0000259" key="12">
    <source>
        <dbReference type="Pfam" id="PF13090"/>
    </source>
</evidence>
<dbReference type="Pfam" id="PF13090">
    <property type="entry name" value="PP_kinase_C"/>
    <property type="match status" value="1"/>
</dbReference>
<dbReference type="GO" id="GO:0006799">
    <property type="term" value="P:polyphosphate biosynthetic process"/>
    <property type="evidence" value="ECO:0007669"/>
    <property type="project" value="UniProtKB-UniRule"/>
</dbReference>
<feature type="binding site" evidence="8">
    <location>
        <position position="465"/>
    </location>
    <ligand>
        <name>ATP</name>
        <dbReference type="ChEBI" id="CHEBI:30616"/>
    </ligand>
</feature>
<dbReference type="NCBIfam" id="NF003921">
    <property type="entry name" value="PRK05443.2-2"/>
    <property type="match status" value="1"/>
</dbReference>
<feature type="binding site" evidence="8">
    <location>
        <position position="561"/>
    </location>
    <ligand>
        <name>ATP</name>
        <dbReference type="ChEBI" id="CHEBI:30616"/>
    </ligand>
</feature>
<dbReference type="GO" id="GO:0008976">
    <property type="term" value="F:polyphosphate kinase activity"/>
    <property type="evidence" value="ECO:0007669"/>
    <property type="project" value="UniProtKB-UniRule"/>
</dbReference>
<feature type="binding site" evidence="8">
    <location>
        <position position="589"/>
    </location>
    <ligand>
        <name>ATP</name>
        <dbReference type="ChEBI" id="CHEBI:30616"/>
    </ligand>
</feature>
<dbReference type="Proteomes" id="UP000657006">
    <property type="component" value="Unassembled WGS sequence"/>
</dbReference>
<keyword evidence="1 8" id="KW-0597">Phosphoprotein</keyword>
<dbReference type="GO" id="GO:0046872">
    <property type="term" value="F:metal ion binding"/>
    <property type="evidence" value="ECO:0007669"/>
    <property type="project" value="UniProtKB-KW"/>
</dbReference>
<comment type="PTM">
    <text evidence="8 9">An intermediate of this reaction is the autophosphorylated ppk in which a phosphate is covalently linked to a histidine residue through a N-P bond.</text>
</comment>
<comment type="function">
    <text evidence="8 9">Catalyzes the reversible transfer of the terminal phosphate of ATP to form a long-chain polyphosphate (polyP).</text>
</comment>
<comment type="cofactor">
    <cofactor evidence="8">
        <name>Mg(2+)</name>
        <dbReference type="ChEBI" id="CHEBI:18420"/>
    </cofactor>
</comment>
<proteinExistence type="inferred from homology"/>
<dbReference type="RefSeq" id="WP_177717276.1">
    <property type="nucleotide sequence ID" value="NZ_JACRSQ010000026.1"/>
</dbReference>
<evidence type="ECO:0000256" key="4">
    <source>
        <dbReference type="ARBA" id="ARBA00022741"/>
    </source>
</evidence>
<dbReference type="FunFam" id="3.30.870.10:FF:000001">
    <property type="entry name" value="Polyphosphate kinase"/>
    <property type="match status" value="1"/>
</dbReference>
<keyword evidence="7 8" id="KW-0460">Magnesium</keyword>
<keyword evidence="5 8" id="KW-0418">Kinase</keyword>
<dbReference type="InterPro" id="IPR036832">
    <property type="entry name" value="PPK_N_dom_sf"/>
</dbReference>
<comment type="catalytic activity">
    <reaction evidence="8 9">
        <text>[phosphate](n) + ATP = [phosphate](n+1) + ADP</text>
        <dbReference type="Rhea" id="RHEA:19573"/>
        <dbReference type="Rhea" id="RHEA-COMP:9859"/>
        <dbReference type="Rhea" id="RHEA-COMP:14280"/>
        <dbReference type="ChEBI" id="CHEBI:16838"/>
        <dbReference type="ChEBI" id="CHEBI:30616"/>
        <dbReference type="ChEBI" id="CHEBI:456216"/>
        <dbReference type="EC" id="2.7.4.1"/>
    </reaction>
</comment>
<dbReference type="CDD" id="cd09165">
    <property type="entry name" value="PLDc_PaPPK1_C1_like"/>
    <property type="match status" value="1"/>
</dbReference>
<keyword evidence="4 8" id="KW-0547">Nucleotide-binding</keyword>
<dbReference type="NCBIfam" id="TIGR03705">
    <property type="entry name" value="poly_P_kin"/>
    <property type="match status" value="1"/>
</dbReference>
<dbReference type="NCBIfam" id="NF003918">
    <property type="entry name" value="PRK05443.1-2"/>
    <property type="match status" value="1"/>
</dbReference>
<evidence type="ECO:0000256" key="9">
    <source>
        <dbReference type="RuleBase" id="RU003800"/>
    </source>
</evidence>
<evidence type="ECO:0000256" key="1">
    <source>
        <dbReference type="ARBA" id="ARBA00022553"/>
    </source>
</evidence>
<dbReference type="SUPFAM" id="SSF143724">
    <property type="entry name" value="PHP14-like"/>
    <property type="match status" value="1"/>
</dbReference>
<dbReference type="InterPro" id="IPR025198">
    <property type="entry name" value="PPK_N_dom"/>
</dbReference>
<dbReference type="EC" id="2.7.4.1" evidence="8 9"/>
<feature type="domain" description="Polyphosphate kinase middle" evidence="10">
    <location>
        <begin position="128"/>
        <end position="301"/>
    </location>
</feature>
<feature type="binding site" evidence="8">
    <location>
        <position position="372"/>
    </location>
    <ligand>
        <name>Mg(2+)</name>
        <dbReference type="ChEBI" id="CHEBI:18420"/>
    </ligand>
</feature>
<evidence type="ECO:0000313" key="14">
    <source>
        <dbReference type="EMBL" id="MBC8544626.1"/>
    </source>
</evidence>
<dbReference type="InterPro" id="IPR025200">
    <property type="entry name" value="PPK_C_dom2"/>
</dbReference>
<feature type="domain" description="Polyphosphate kinase C-terminal" evidence="13">
    <location>
        <begin position="328"/>
        <end position="492"/>
    </location>
</feature>
<reference evidence="14" key="1">
    <citation type="submission" date="2020-08" db="EMBL/GenBank/DDBJ databases">
        <title>Genome public.</title>
        <authorList>
            <person name="Liu C."/>
            <person name="Sun Q."/>
        </authorList>
    </citation>
    <scope>NUCLEOTIDE SEQUENCE</scope>
    <source>
        <strain evidence="14">NSJ-32</strain>
    </source>
</reference>
<dbReference type="SUPFAM" id="SSF140356">
    <property type="entry name" value="PPK N-terminal domain-like"/>
    <property type="match status" value="1"/>
</dbReference>
<dbReference type="NCBIfam" id="NF003920">
    <property type="entry name" value="PRK05443.2-1"/>
    <property type="match status" value="1"/>
</dbReference>
<dbReference type="InterPro" id="IPR036830">
    <property type="entry name" value="PP_kinase_middle_dom_sf"/>
</dbReference>
<dbReference type="Pfam" id="PF13089">
    <property type="entry name" value="PP_kinase_N"/>
    <property type="match status" value="1"/>
</dbReference>
<dbReference type="CDD" id="cd09168">
    <property type="entry name" value="PLDc_PaPPK1_C2_like"/>
    <property type="match status" value="1"/>
</dbReference>
<evidence type="ECO:0000259" key="13">
    <source>
        <dbReference type="Pfam" id="PF17941"/>
    </source>
</evidence>
<evidence type="ECO:0000256" key="7">
    <source>
        <dbReference type="ARBA" id="ARBA00022842"/>
    </source>
</evidence>
<comment type="similarity">
    <text evidence="8 9">Belongs to the polyphosphate kinase 1 (PPK1) family.</text>
</comment>
<feature type="active site" description="Phosphohistidine intermediate" evidence="8">
    <location>
        <position position="432"/>
    </location>
</feature>
<dbReference type="SUPFAM" id="SSF56024">
    <property type="entry name" value="Phospholipase D/nuclease"/>
    <property type="match status" value="2"/>
</dbReference>
<keyword evidence="3 8" id="KW-0479">Metal-binding</keyword>
<dbReference type="InterPro" id="IPR003414">
    <property type="entry name" value="PP_kinase"/>
</dbReference>
<feature type="binding site" evidence="8">
    <location>
        <position position="50"/>
    </location>
    <ligand>
        <name>ATP</name>
        <dbReference type="ChEBI" id="CHEBI:30616"/>
    </ligand>
</feature>
<dbReference type="NCBIfam" id="NF003917">
    <property type="entry name" value="PRK05443.1-1"/>
    <property type="match status" value="1"/>
</dbReference>
<name>A0A926I303_9FIRM</name>
<dbReference type="Pfam" id="PF02503">
    <property type="entry name" value="PP_kinase"/>
    <property type="match status" value="1"/>
</dbReference>
<dbReference type="Gene3D" id="1.20.58.310">
    <property type="entry name" value="Polyphosphate kinase N-terminal domain"/>
    <property type="match status" value="1"/>
</dbReference>
<gene>
    <name evidence="8" type="primary">ppk</name>
    <name evidence="14" type="ORF">H8730_13845</name>
</gene>